<feature type="chain" id="PRO_5041939477" evidence="1">
    <location>
        <begin position="21"/>
        <end position="235"/>
    </location>
</feature>
<dbReference type="Pfam" id="PF20388">
    <property type="entry name" value="DUF6683"/>
    <property type="match status" value="1"/>
</dbReference>
<organism evidence="2 3">
    <name type="scientific">Xanthocytophaga flava</name>
    <dbReference type="NCBI Taxonomy" id="3048013"/>
    <lineage>
        <taxon>Bacteria</taxon>
        <taxon>Pseudomonadati</taxon>
        <taxon>Bacteroidota</taxon>
        <taxon>Cytophagia</taxon>
        <taxon>Cytophagales</taxon>
        <taxon>Rhodocytophagaceae</taxon>
        <taxon>Xanthocytophaga</taxon>
    </lineage>
</organism>
<dbReference type="RefSeq" id="WP_313977578.1">
    <property type="nucleotide sequence ID" value="NZ_JASJOS010000004.1"/>
</dbReference>
<comment type="caution">
    <text evidence="2">The sequence shown here is derived from an EMBL/GenBank/DDBJ whole genome shotgun (WGS) entry which is preliminary data.</text>
</comment>
<dbReference type="InterPro" id="IPR046505">
    <property type="entry name" value="DUF6683"/>
</dbReference>
<sequence>MKNKIIALCLCLITTGLCQAQYFGSSEWASDIRDYTNMSMFIQTNTINMQQMQKAYSETDTKSQKKQTDLANVKPVLFQPTGKRLFIEMVKAKAGTSEEQKKGLQVYSQLLEAGLTQYEKIAREKKQNPANLGLAVAFFMETTYALSSGKHLEDQQILDMAAVINQSLAKNAQFQKTSNQQRQLIYEAFVGPQLVNYMLYEQAKQDKDAKTQAQMKQQGLAFYKSLMGTEFSMPQ</sequence>
<evidence type="ECO:0000313" key="3">
    <source>
        <dbReference type="Proteomes" id="UP001241110"/>
    </source>
</evidence>
<reference evidence="2" key="1">
    <citation type="submission" date="2023-05" db="EMBL/GenBank/DDBJ databases">
        <authorList>
            <person name="Zhang X."/>
        </authorList>
    </citation>
    <scope>NUCLEOTIDE SEQUENCE</scope>
    <source>
        <strain evidence="2">YF14B1</strain>
    </source>
</reference>
<protein>
    <submittedName>
        <fullName evidence="2">Uncharacterized protein</fullName>
    </submittedName>
</protein>
<dbReference type="AlphaFoldDB" id="A0AAE3QNJ3"/>
<dbReference type="EMBL" id="JASJOS010000004">
    <property type="protein sequence ID" value="MDJ1480695.1"/>
    <property type="molecule type" value="Genomic_DNA"/>
</dbReference>
<proteinExistence type="predicted"/>
<keyword evidence="1" id="KW-0732">Signal</keyword>
<dbReference type="Proteomes" id="UP001241110">
    <property type="component" value="Unassembled WGS sequence"/>
</dbReference>
<gene>
    <name evidence="2" type="ORF">QNI16_09385</name>
</gene>
<feature type="signal peptide" evidence="1">
    <location>
        <begin position="1"/>
        <end position="20"/>
    </location>
</feature>
<accession>A0AAE3QNJ3</accession>
<name>A0AAE3QNJ3_9BACT</name>
<evidence type="ECO:0000313" key="2">
    <source>
        <dbReference type="EMBL" id="MDJ1480695.1"/>
    </source>
</evidence>
<evidence type="ECO:0000256" key="1">
    <source>
        <dbReference type="SAM" id="SignalP"/>
    </source>
</evidence>